<dbReference type="InterPro" id="IPR036059">
    <property type="entry name" value="TldD/PmbA_sf"/>
</dbReference>
<dbReference type="Proteomes" id="UP001597260">
    <property type="component" value="Unassembled WGS sequence"/>
</dbReference>
<dbReference type="InterPro" id="IPR002510">
    <property type="entry name" value="Metalloprtase-TldD/E_N"/>
</dbReference>
<keyword evidence="6" id="KW-1185">Reference proteome</keyword>
<accession>A0ABW3YKP2</accession>
<protein>
    <submittedName>
        <fullName evidence="5">TldD/PmbA family protein</fullName>
    </submittedName>
</protein>
<dbReference type="Pfam" id="PF19289">
    <property type="entry name" value="PmbA_TldD_3rd"/>
    <property type="match status" value="2"/>
</dbReference>
<feature type="domain" description="Metalloprotease TldD/E N-terminal" evidence="3">
    <location>
        <begin position="29"/>
        <end position="83"/>
    </location>
</feature>
<comment type="caution">
    <text evidence="5">The sequence shown here is derived from an EMBL/GenBank/DDBJ whole genome shotgun (WGS) entry which is preliminary data.</text>
</comment>
<dbReference type="Gene3D" id="3.30.2290.10">
    <property type="entry name" value="PmbA/TldD superfamily"/>
    <property type="match status" value="1"/>
</dbReference>
<dbReference type="EMBL" id="JBHTMP010000064">
    <property type="protein sequence ID" value="MFD1325006.1"/>
    <property type="molecule type" value="Genomic_DNA"/>
</dbReference>
<dbReference type="Pfam" id="PF01523">
    <property type="entry name" value="PmbA_TldD_1st"/>
    <property type="match status" value="1"/>
</dbReference>
<feature type="domain" description="Metalloprotease TldD/E C-terminal" evidence="4">
    <location>
        <begin position="212"/>
        <end position="314"/>
    </location>
</feature>
<dbReference type="SUPFAM" id="SSF111283">
    <property type="entry name" value="Putative modulator of DNA gyrase, PmbA/TldD"/>
    <property type="match status" value="1"/>
</dbReference>
<proteinExistence type="inferred from homology"/>
<sequence>MAGQVVELVRRIAGGHAQAEVNATHSALALTRFANSYIHQNVTEATDTVTLRLHLDGRTATGSTTVTSDDGLRALVERTLAAARLCPPDPTWPGLAPPAPLGGTAPWDGATAYASPDERAQRVRAFVDAAGGLTTAGYCRTTRLSGAFANSAGQAVSGRTAAAAMDGIARIDGVDGLARLAAPRLAELDGAVLGRRAADKARAGTAPVELPPGRYEVVLEPTAVADVLQNLARYGFGGKAYNERQSFAVLGAEQFDPSVTLVDDALATAALPFDIEGTPRRSVPLVSRGVTRTITHDRQRAAEAGVESTGHASATARYWGPIPLGMRLEPAGSPDSPDPDSAATDPTAAGPNATGSTGADPTGSGPGEVPGPVVDADTARLVSGVRRGLLITDFWYTRVLDPRTLVVTGLTRNGVWLIEDGEVGTAVRDFRFTQSYPQALAPGAVLGLGRHTARQPDSWDSIWWTAPPIRLAAWNFTGGASG</sequence>
<dbReference type="RefSeq" id="WP_377576640.1">
    <property type="nucleotide sequence ID" value="NZ_JBHTMP010000064.1"/>
</dbReference>
<feature type="region of interest" description="Disordered" evidence="2">
    <location>
        <begin position="325"/>
        <end position="374"/>
    </location>
</feature>
<dbReference type="InterPro" id="IPR045569">
    <property type="entry name" value="Metalloprtase-TldD/E_C"/>
</dbReference>
<evidence type="ECO:0000256" key="1">
    <source>
        <dbReference type="ARBA" id="ARBA00005836"/>
    </source>
</evidence>
<evidence type="ECO:0000256" key="2">
    <source>
        <dbReference type="SAM" id="MobiDB-lite"/>
    </source>
</evidence>
<gene>
    <name evidence="5" type="ORF">ACFQ4H_28370</name>
</gene>
<evidence type="ECO:0000259" key="3">
    <source>
        <dbReference type="Pfam" id="PF01523"/>
    </source>
</evidence>
<dbReference type="PANTHER" id="PTHR43666">
    <property type="entry name" value="TLDD PROTEIN"/>
    <property type="match status" value="1"/>
</dbReference>
<feature type="domain" description="Metalloprotease TldD/E C-terminal" evidence="4">
    <location>
        <begin position="375"/>
        <end position="441"/>
    </location>
</feature>
<dbReference type="InterPro" id="IPR035068">
    <property type="entry name" value="TldD/PmbA_N"/>
</dbReference>
<name>A0ABW3YKP2_9ACTN</name>
<dbReference type="PANTHER" id="PTHR43666:SF1">
    <property type="entry name" value="CONSERVED PROTEIN"/>
    <property type="match status" value="1"/>
</dbReference>
<evidence type="ECO:0000259" key="4">
    <source>
        <dbReference type="Pfam" id="PF19289"/>
    </source>
</evidence>
<evidence type="ECO:0000313" key="6">
    <source>
        <dbReference type="Proteomes" id="UP001597260"/>
    </source>
</evidence>
<organism evidence="5 6">
    <name type="scientific">Micromonospora sonneratiae</name>
    <dbReference type="NCBI Taxonomy" id="1184706"/>
    <lineage>
        <taxon>Bacteria</taxon>
        <taxon>Bacillati</taxon>
        <taxon>Actinomycetota</taxon>
        <taxon>Actinomycetes</taxon>
        <taxon>Micromonosporales</taxon>
        <taxon>Micromonosporaceae</taxon>
        <taxon>Micromonospora</taxon>
    </lineage>
</organism>
<reference evidence="6" key="1">
    <citation type="journal article" date="2019" name="Int. J. Syst. Evol. Microbiol.">
        <title>The Global Catalogue of Microorganisms (GCM) 10K type strain sequencing project: providing services to taxonomists for standard genome sequencing and annotation.</title>
        <authorList>
            <consortium name="The Broad Institute Genomics Platform"/>
            <consortium name="The Broad Institute Genome Sequencing Center for Infectious Disease"/>
            <person name="Wu L."/>
            <person name="Ma J."/>
        </authorList>
    </citation>
    <scope>NUCLEOTIDE SEQUENCE [LARGE SCALE GENOMIC DNA]</scope>
    <source>
        <strain evidence="6">JCM 31037</strain>
    </source>
</reference>
<feature type="compositionally biased region" description="Low complexity" evidence="2">
    <location>
        <begin position="330"/>
        <end position="351"/>
    </location>
</feature>
<comment type="similarity">
    <text evidence="1">Belongs to the peptidase U62 family.</text>
</comment>
<evidence type="ECO:0000313" key="5">
    <source>
        <dbReference type="EMBL" id="MFD1325006.1"/>
    </source>
</evidence>